<evidence type="ECO:0000256" key="3">
    <source>
        <dbReference type="ARBA" id="ARBA00023155"/>
    </source>
</evidence>
<feature type="compositionally biased region" description="Polar residues" evidence="7">
    <location>
        <begin position="403"/>
        <end position="418"/>
    </location>
</feature>
<dbReference type="PANTHER" id="PTHR24340:SF82">
    <property type="entry name" value="HOMEOBOX PROTEIN VND"/>
    <property type="match status" value="1"/>
</dbReference>
<comment type="subcellular location">
    <subcellularLocation>
        <location evidence="1 5 6">Nucleus</location>
    </subcellularLocation>
</comment>
<feature type="region of interest" description="Disordered" evidence="7">
    <location>
        <begin position="63"/>
        <end position="131"/>
    </location>
</feature>
<dbReference type="SUPFAM" id="SSF46689">
    <property type="entry name" value="Homeodomain-like"/>
    <property type="match status" value="1"/>
</dbReference>
<feature type="region of interest" description="Disordered" evidence="7">
    <location>
        <begin position="400"/>
        <end position="420"/>
    </location>
</feature>
<keyword evidence="4 5" id="KW-0539">Nucleus</keyword>
<keyword evidence="2 5" id="KW-0238">DNA-binding</keyword>
<dbReference type="GO" id="GO:0030154">
    <property type="term" value="P:cell differentiation"/>
    <property type="evidence" value="ECO:0007669"/>
    <property type="project" value="TreeGrafter"/>
</dbReference>
<dbReference type="GO" id="GO:0005634">
    <property type="term" value="C:nucleus"/>
    <property type="evidence" value="ECO:0007669"/>
    <property type="project" value="UniProtKB-SubCell"/>
</dbReference>
<dbReference type="Pfam" id="PF00046">
    <property type="entry name" value="Homeodomain"/>
    <property type="match status" value="1"/>
</dbReference>
<keyword evidence="9" id="KW-1185">Reference proteome</keyword>
<dbReference type="SMART" id="SM00389">
    <property type="entry name" value="HOX"/>
    <property type="match status" value="1"/>
</dbReference>
<evidence type="ECO:0000256" key="6">
    <source>
        <dbReference type="RuleBase" id="RU000682"/>
    </source>
</evidence>
<evidence type="ECO:0000256" key="7">
    <source>
        <dbReference type="SAM" id="MobiDB-lite"/>
    </source>
</evidence>
<feature type="compositionally biased region" description="Low complexity" evidence="7">
    <location>
        <begin position="83"/>
        <end position="98"/>
    </location>
</feature>
<dbReference type="InterPro" id="IPR009057">
    <property type="entry name" value="Homeodomain-like_sf"/>
</dbReference>
<evidence type="ECO:0000256" key="1">
    <source>
        <dbReference type="ARBA" id="ARBA00004123"/>
    </source>
</evidence>
<dbReference type="AlphaFoldDB" id="A0A183CBF5"/>
<dbReference type="Proteomes" id="UP000050741">
    <property type="component" value="Unassembled WGS sequence"/>
</dbReference>
<dbReference type="PROSITE" id="PS50071">
    <property type="entry name" value="HOMEOBOX_2"/>
    <property type="match status" value="1"/>
</dbReference>
<dbReference type="PANTHER" id="PTHR24340">
    <property type="entry name" value="HOMEOBOX PROTEIN NKX"/>
    <property type="match status" value="1"/>
</dbReference>
<protein>
    <submittedName>
        <fullName evidence="10">Homeobox domain-containing protein</fullName>
    </submittedName>
</protein>
<feature type="domain" description="Homeobox" evidence="8">
    <location>
        <begin position="340"/>
        <end position="400"/>
    </location>
</feature>
<dbReference type="InterPro" id="IPR050394">
    <property type="entry name" value="Homeobox_NK-like"/>
</dbReference>
<evidence type="ECO:0000256" key="5">
    <source>
        <dbReference type="PROSITE-ProRule" id="PRU00108"/>
    </source>
</evidence>
<accession>A0A183CBF5</accession>
<proteinExistence type="predicted"/>
<dbReference type="GO" id="GO:0000981">
    <property type="term" value="F:DNA-binding transcription factor activity, RNA polymerase II-specific"/>
    <property type="evidence" value="ECO:0007669"/>
    <property type="project" value="InterPro"/>
</dbReference>
<sequence>MFSPPPVDVQSFASAVAAAAAGASSSSSSASSSSAPTSYSISSTSIFHHSSAAAGTAASCAPQRHHFGADDGAPPFNSKAQHSSTSAFGDASSSSDGAVQQGTIAAGRSSFKNGQQLKVESSPEGFSTISNPQQNAAGAIYSSYNLSNNFFGTVSAAPQLSSSSCSLPSEQFFFNNCPIQPPQFDPVSSTIVPPASYSIGQHQQMLMGNAYGTANAIAAAPTAAAHHQHYFYQPTASAFQYFYPGMLPRYGLFQPANGGGHGGFSDNANLLEEDNRLPLLNTAESENCGVKSNQKSQKHQKTAKKLNGVSEVPLNVGGTNMITAHSLLDRAIKMEGSDRKKKRKRRVLFSKAQTFALEASFSNQRYLSAAEREKLAQEIQLAPTQVKIWFQNHRYKAKKCPSASASPTDHYSHPQLQPNGKKFADLSMSKLLQQPQMSAAAASATLALAGADQQLQQIAMGTTPTAQQQQPQSRTATMPAALYSPMAAAATLVGQAPSMGVGSCSNSSINSSSMPSSMLSLPFPAHFPSVYYGGAPMWGT</sequence>
<feature type="compositionally biased region" description="Polar residues" evidence="7">
    <location>
        <begin position="110"/>
        <end position="131"/>
    </location>
</feature>
<dbReference type="CDD" id="cd00086">
    <property type="entry name" value="homeodomain"/>
    <property type="match status" value="1"/>
</dbReference>
<dbReference type="PROSITE" id="PS00027">
    <property type="entry name" value="HOMEOBOX_1"/>
    <property type="match status" value="1"/>
</dbReference>
<evidence type="ECO:0000259" key="8">
    <source>
        <dbReference type="PROSITE" id="PS50071"/>
    </source>
</evidence>
<dbReference type="InterPro" id="IPR001356">
    <property type="entry name" value="HD"/>
</dbReference>
<evidence type="ECO:0000256" key="4">
    <source>
        <dbReference type="ARBA" id="ARBA00023242"/>
    </source>
</evidence>
<evidence type="ECO:0000256" key="2">
    <source>
        <dbReference type="ARBA" id="ARBA00023125"/>
    </source>
</evidence>
<keyword evidence="3 5" id="KW-0371">Homeobox</keyword>
<feature type="DNA-binding region" description="Homeobox" evidence="5">
    <location>
        <begin position="342"/>
        <end position="401"/>
    </location>
</feature>
<evidence type="ECO:0000313" key="10">
    <source>
        <dbReference type="WBParaSite" id="GPLIN_001020600"/>
    </source>
</evidence>
<reference evidence="10" key="2">
    <citation type="submission" date="2016-06" db="UniProtKB">
        <authorList>
            <consortium name="WormBaseParasite"/>
        </authorList>
    </citation>
    <scope>IDENTIFICATION</scope>
</reference>
<reference evidence="9" key="1">
    <citation type="submission" date="2014-05" db="EMBL/GenBank/DDBJ databases">
        <title>The genome and life-stage specific transcriptomes of Globodera pallida elucidate key aspects of plant parasitism by a cyst nematode.</title>
        <authorList>
            <person name="Cotton J.A."/>
            <person name="Lilley C.J."/>
            <person name="Jones L.M."/>
            <person name="Kikuchi T."/>
            <person name="Reid A.J."/>
            <person name="Thorpe P."/>
            <person name="Tsai I.J."/>
            <person name="Beasley H."/>
            <person name="Blok V."/>
            <person name="Cock P.J.A."/>
            <person name="Van den Akker S.E."/>
            <person name="Holroyd N."/>
            <person name="Hunt M."/>
            <person name="Mantelin S."/>
            <person name="Naghra H."/>
            <person name="Pain A."/>
            <person name="Palomares-Rius J.E."/>
            <person name="Zarowiecki M."/>
            <person name="Berriman M."/>
            <person name="Jones J.T."/>
            <person name="Urwin P.E."/>
        </authorList>
    </citation>
    <scope>NUCLEOTIDE SEQUENCE [LARGE SCALE GENOMIC DNA]</scope>
    <source>
        <strain evidence="9">Lindley</strain>
    </source>
</reference>
<name>A0A183CBF5_GLOPA</name>
<dbReference type="WBParaSite" id="GPLIN_001020600">
    <property type="protein sequence ID" value="GPLIN_001020600"/>
    <property type="gene ID" value="GPLIN_001020600"/>
</dbReference>
<dbReference type="GO" id="GO:0000978">
    <property type="term" value="F:RNA polymerase II cis-regulatory region sequence-specific DNA binding"/>
    <property type="evidence" value="ECO:0007669"/>
    <property type="project" value="TreeGrafter"/>
</dbReference>
<dbReference type="Gene3D" id="1.10.10.60">
    <property type="entry name" value="Homeodomain-like"/>
    <property type="match status" value="1"/>
</dbReference>
<organism evidence="9 10">
    <name type="scientific">Globodera pallida</name>
    <name type="common">Potato cyst nematode worm</name>
    <name type="synonym">Heterodera pallida</name>
    <dbReference type="NCBI Taxonomy" id="36090"/>
    <lineage>
        <taxon>Eukaryota</taxon>
        <taxon>Metazoa</taxon>
        <taxon>Ecdysozoa</taxon>
        <taxon>Nematoda</taxon>
        <taxon>Chromadorea</taxon>
        <taxon>Rhabditida</taxon>
        <taxon>Tylenchina</taxon>
        <taxon>Tylenchomorpha</taxon>
        <taxon>Tylenchoidea</taxon>
        <taxon>Heteroderidae</taxon>
        <taxon>Heteroderinae</taxon>
        <taxon>Globodera</taxon>
    </lineage>
</organism>
<evidence type="ECO:0000313" key="9">
    <source>
        <dbReference type="Proteomes" id="UP000050741"/>
    </source>
</evidence>
<dbReference type="InterPro" id="IPR017970">
    <property type="entry name" value="Homeobox_CS"/>
</dbReference>